<dbReference type="PANTHER" id="PTHR32071:SF57">
    <property type="entry name" value="C4-DICARBOXYLATE TRANSPORT TRANSCRIPTIONAL REGULATORY PROTEIN DCTD"/>
    <property type="match status" value="1"/>
</dbReference>
<dbReference type="InterPro" id="IPR002078">
    <property type="entry name" value="Sigma_54_int"/>
</dbReference>
<dbReference type="STRING" id="767817.Desgi_1434"/>
<gene>
    <name evidence="8" type="ORF">Desgi_1434</name>
</gene>
<dbReference type="Gene3D" id="3.30.450.20">
    <property type="entry name" value="PAS domain"/>
    <property type="match status" value="1"/>
</dbReference>
<dbReference type="FunFam" id="3.40.50.300:FF:000006">
    <property type="entry name" value="DNA-binding transcriptional regulator NtrC"/>
    <property type="match status" value="1"/>
</dbReference>
<keyword evidence="3" id="KW-0067">ATP-binding</keyword>
<dbReference type="PROSITE" id="PS50112">
    <property type="entry name" value="PAS"/>
    <property type="match status" value="1"/>
</dbReference>
<dbReference type="HOGENOM" id="CLU_000445_8_1_9"/>
<dbReference type="PROSITE" id="PS00676">
    <property type="entry name" value="SIGMA54_INTERACT_2"/>
    <property type="match status" value="1"/>
</dbReference>
<reference evidence="8 9" key="1">
    <citation type="submission" date="2012-01" db="EMBL/GenBank/DDBJ databases">
        <title>Complete sequence of Desulfotomaculum gibsoniae DSM 7213.</title>
        <authorList>
            <consortium name="US DOE Joint Genome Institute"/>
            <person name="Lucas S."/>
            <person name="Han J."/>
            <person name="Lapidus A."/>
            <person name="Cheng J.-F."/>
            <person name="Goodwin L."/>
            <person name="Pitluck S."/>
            <person name="Peters L."/>
            <person name="Ovchinnikova G."/>
            <person name="Teshima H."/>
            <person name="Detter J.C."/>
            <person name="Han C."/>
            <person name="Tapia R."/>
            <person name="Land M."/>
            <person name="Hauser L."/>
            <person name="Kyrpides N."/>
            <person name="Ivanova N."/>
            <person name="Pagani I."/>
            <person name="Parshina S."/>
            <person name="Plugge C."/>
            <person name="Muyzer G."/>
            <person name="Kuever J."/>
            <person name="Ivanova A."/>
            <person name="Nazina T."/>
            <person name="Klenk H.-P."/>
            <person name="Brambilla E."/>
            <person name="Spring S."/>
            <person name="Stams A.F."/>
            <person name="Woyke T."/>
        </authorList>
    </citation>
    <scope>NUCLEOTIDE SEQUENCE [LARGE SCALE GENOMIC DNA]</scope>
    <source>
        <strain evidence="8 9">DSM 7213</strain>
    </source>
</reference>
<dbReference type="InterPro" id="IPR025662">
    <property type="entry name" value="Sigma_54_int_dom_ATP-bd_1"/>
</dbReference>
<dbReference type="CDD" id="cd00130">
    <property type="entry name" value="PAS"/>
    <property type="match status" value="1"/>
</dbReference>
<sequence length="499" mass="56988">MVLKNFSLPSQSIFQNITELERVSSELNTVRHLYNQLDTIIETSFDGVMITDVHGRGVRINQALARLTGLDDSYFIGKRIDDLFRKGIFKWESVTIKALQEKRTVTAYQYINPTGKEVLVTGNPVFDHLGKVTGVITNVRDITELNQLKEKLQQTQILNEQYHTELYQLLLEKFHHDTVIVENKEMQKILYLAIKLAQTDSTVLITGESGVGKEIVARVIHNSGDRAKYGKFVQINCCAIPETLLEAELFGYEAGAFTGAKKQGKMGLFELANKGSIMLDEIAEMPLSIQGKLLRVLQEQVLYRLGGTKPIKVDVRVIAAANKDLWECVREGTFREDLYYRINVIPIKVPPLRQRIEDIAPLALHFLKKCKEKHKIEKRLDSEALTELERYSWPGNVREMENIIERLVILYEGDVIQAQQVKEQLLLHDKKTIPPVTINYLLPIKDAHDILDKELLDMAINRYTTSRKAAKALGISHSSVIRKMARYNIKTQKRHNASK</sequence>
<dbReference type="InterPro" id="IPR058031">
    <property type="entry name" value="AAA_lid_NorR"/>
</dbReference>
<dbReference type="AlphaFoldDB" id="R4KH02"/>
<dbReference type="InterPro" id="IPR035965">
    <property type="entry name" value="PAS-like_dom_sf"/>
</dbReference>
<evidence type="ECO:0000256" key="3">
    <source>
        <dbReference type="ARBA" id="ARBA00022840"/>
    </source>
</evidence>
<dbReference type="Pfam" id="PF13426">
    <property type="entry name" value="PAS_9"/>
    <property type="match status" value="1"/>
</dbReference>
<dbReference type="KEGG" id="dgi:Desgi_1434"/>
<dbReference type="SUPFAM" id="SSF55785">
    <property type="entry name" value="PYP-like sensor domain (PAS domain)"/>
    <property type="match status" value="1"/>
</dbReference>
<dbReference type="SMART" id="SM00091">
    <property type="entry name" value="PAS"/>
    <property type="match status" value="1"/>
</dbReference>
<evidence type="ECO:0000313" key="8">
    <source>
        <dbReference type="EMBL" id="AGL00932.1"/>
    </source>
</evidence>
<evidence type="ECO:0000313" key="9">
    <source>
        <dbReference type="Proteomes" id="UP000013520"/>
    </source>
</evidence>
<feature type="domain" description="Sigma-54 factor interaction" evidence="5">
    <location>
        <begin position="179"/>
        <end position="409"/>
    </location>
</feature>
<keyword evidence="9" id="KW-1185">Reference proteome</keyword>
<dbReference type="Gene3D" id="1.10.10.60">
    <property type="entry name" value="Homeodomain-like"/>
    <property type="match status" value="1"/>
</dbReference>
<dbReference type="SUPFAM" id="SSF52540">
    <property type="entry name" value="P-loop containing nucleoside triphosphate hydrolases"/>
    <property type="match status" value="1"/>
</dbReference>
<dbReference type="OrthoDB" id="1803236at2"/>
<feature type="domain" description="PAC" evidence="7">
    <location>
        <begin position="104"/>
        <end position="154"/>
    </location>
</feature>
<evidence type="ECO:0000256" key="2">
    <source>
        <dbReference type="ARBA" id="ARBA00022797"/>
    </source>
</evidence>
<protein>
    <recommendedName>
        <fullName evidence="4">HTH-type transcriptional regulatory protein TyrR</fullName>
    </recommendedName>
</protein>
<dbReference type="NCBIfam" id="TIGR00229">
    <property type="entry name" value="sensory_box"/>
    <property type="match status" value="1"/>
</dbReference>
<dbReference type="GO" id="GO:0006355">
    <property type="term" value="P:regulation of DNA-templated transcription"/>
    <property type="evidence" value="ECO:0007669"/>
    <property type="project" value="InterPro"/>
</dbReference>
<evidence type="ECO:0000256" key="4">
    <source>
        <dbReference type="ARBA" id="ARBA00029500"/>
    </source>
</evidence>
<dbReference type="GO" id="GO:0005524">
    <property type="term" value="F:ATP binding"/>
    <property type="evidence" value="ECO:0007669"/>
    <property type="project" value="UniProtKB-KW"/>
</dbReference>
<dbReference type="Gene3D" id="1.10.8.60">
    <property type="match status" value="1"/>
</dbReference>
<name>R4KH02_9FIRM</name>
<proteinExistence type="predicted"/>
<dbReference type="Gene3D" id="3.40.50.300">
    <property type="entry name" value="P-loop containing nucleotide triphosphate hydrolases"/>
    <property type="match status" value="1"/>
</dbReference>
<dbReference type="InterPro" id="IPR009057">
    <property type="entry name" value="Homeodomain-like_sf"/>
</dbReference>
<evidence type="ECO:0000259" key="6">
    <source>
        <dbReference type="PROSITE" id="PS50112"/>
    </source>
</evidence>
<evidence type="ECO:0000259" key="5">
    <source>
        <dbReference type="PROSITE" id="PS50045"/>
    </source>
</evidence>
<dbReference type="eggNOG" id="COG3829">
    <property type="taxonomic scope" value="Bacteria"/>
</dbReference>
<dbReference type="Pfam" id="PF18024">
    <property type="entry name" value="HTH_50"/>
    <property type="match status" value="1"/>
</dbReference>
<dbReference type="PANTHER" id="PTHR32071">
    <property type="entry name" value="TRANSCRIPTIONAL REGULATORY PROTEIN"/>
    <property type="match status" value="1"/>
</dbReference>
<dbReference type="InterPro" id="IPR000700">
    <property type="entry name" value="PAS-assoc_C"/>
</dbReference>
<keyword evidence="2" id="KW-0058">Aromatic hydrocarbons catabolism</keyword>
<dbReference type="Pfam" id="PF25601">
    <property type="entry name" value="AAA_lid_14"/>
    <property type="match status" value="1"/>
</dbReference>
<dbReference type="SMART" id="SM00382">
    <property type="entry name" value="AAA"/>
    <property type="match status" value="1"/>
</dbReference>
<dbReference type="PROSITE" id="PS50045">
    <property type="entry name" value="SIGMA54_INTERACT_4"/>
    <property type="match status" value="1"/>
</dbReference>
<keyword evidence="1" id="KW-0547">Nucleotide-binding</keyword>
<dbReference type="Proteomes" id="UP000013520">
    <property type="component" value="Chromosome"/>
</dbReference>
<evidence type="ECO:0000256" key="1">
    <source>
        <dbReference type="ARBA" id="ARBA00022741"/>
    </source>
</evidence>
<accession>R4KH02</accession>
<dbReference type="InterPro" id="IPR025943">
    <property type="entry name" value="Sigma_54_int_dom_ATP-bd_2"/>
</dbReference>
<dbReference type="EMBL" id="CP003273">
    <property type="protein sequence ID" value="AGL00932.1"/>
    <property type="molecule type" value="Genomic_DNA"/>
</dbReference>
<dbReference type="InterPro" id="IPR000014">
    <property type="entry name" value="PAS"/>
</dbReference>
<organism evidence="8 9">
    <name type="scientific">Desulfoscipio gibsoniae DSM 7213</name>
    <dbReference type="NCBI Taxonomy" id="767817"/>
    <lineage>
        <taxon>Bacteria</taxon>
        <taxon>Bacillati</taxon>
        <taxon>Bacillota</taxon>
        <taxon>Clostridia</taxon>
        <taxon>Eubacteriales</taxon>
        <taxon>Desulfallaceae</taxon>
        <taxon>Desulfoscipio</taxon>
    </lineage>
</organism>
<dbReference type="PROSITE" id="PS00675">
    <property type="entry name" value="SIGMA54_INTERACT_1"/>
    <property type="match status" value="1"/>
</dbReference>
<dbReference type="RefSeq" id="WP_006522722.1">
    <property type="nucleotide sequence ID" value="NC_021184.1"/>
</dbReference>
<dbReference type="InterPro" id="IPR027417">
    <property type="entry name" value="P-loop_NTPase"/>
</dbReference>
<dbReference type="InterPro" id="IPR003593">
    <property type="entry name" value="AAA+_ATPase"/>
</dbReference>
<feature type="domain" description="PAS" evidence="6">
    <location>
        <begin position="33"/>
        <end position="78"/>
    </location>
</feature>
<dbReference type="SUPFAM" id="SSF46689">
    <property type="entry name" value="Homeodomain-like"/>
    <property type="match status" value="1"/>
</dbReference>
<dbReference type="Pfam" id="PF00158">
    <property type="entry name" value="Sigma54_activat"/>
    <property type="match status" value="1"/>
</dbReference>
<dbReference type="CDD" id="cd00009">
    <property type="entry name" value="AAA"/>
    <property type="match status" value="1"/>
</dbReference>
<dbReference type="InterPro" id="IPR030828">
    <property type="entry name" value="HTH_TyrR"/>
</dbReference>
<dbReference type="GO" id="GO:0003677">
    <property type="term" value="F:DNA binding"/>
    <property type="evidence" value="ECO:0007669"/>
    <property type="project" value="UniProtKB-KW"/>
</dbReference>
<evidence type="ECO:0000259" key="7">
    <source>
        <dbReference type="PROSITE" id="PS50113"/>
    </source>
</evidence>
<dbReference type="PROSITE" id="PS50113">
    <property type="entry name" value="PAC"/>
    <property type="match status" value="1"/>
</dbReference>